<dbReference type="AlphaFoldDB" id="A0A0N5CJK6"/>
<organism evidence="3">
    <name type="scientific">Thelazia callipaeda</name>
    <name type="common">Oriental eyeworm</name>
    <name type="synonym">Parasitic nematode</name>
    <dbReference type="NCBI Taxonomy" id="103827"/>
    <lineage>
        <taxon>Eukaryota</taxon>
        <taxon>Metazoa</taxon>
        <taxon>Ecdysozoa</taxon>
        <taxon>Nematoda</taxon>
        <taxon>Chromadorea</taxon>
        <taxon>Rhabditida</taxon>
        <taxon>Spirurina</taxon>
        <taxon>Spiruromorpha</taxon>
        <taxon>Thelazioidea</taxon>
        <taxon>Thelaziidae</taxon>
        <taxon>Thelazia</taxon>
    </lineage>
</organism>
<reference evidence="3" key="1">
    <citation type="submission" date="2017-02" db="UniProtKB">
        <authorList>
            <consortium name="WormBaseParasite"/>
        </authorList>
    </citation>
    <scope>IDENTIFICATION</scope>
</reference>
<dbReference type="WBParaSite" id="TCLT_0000021601-mRNA-1">
    <property type="protein sequence ID" value="TCLT_0000021601-mRNA-1"/>
    <property type="gene ID" value="TCLT_0000021601"/>
</dbReference>
<evidence type="ECO:0000313" key="2">
    <source>
        <dbReference type="Proteomes" id="UP000276776"/>
    </source>
</evidence>
<dbReference type="EMBL" id="UYYF01000013">
    <property type="protein sequence ID" value="VDM95094.1"/>
    <property type="molecule type" value="Genomic_DNA"/>
</dbReference>
<protein>
    <submittedName>
        <fullName evidence="3">INCENP_ARK-bind domain-containing protein</fullName>
    </submittedName>
</protein>
<evidence type="ECO:0000313" key="3">
    <source>
        <dbReference type="WBParaSite" id="TCLT_0000021601-mRNA-1"/>
    </source>
</evidence>
<name>A0A0N5CJK6_THECL</name>
<evidence type="ECO:0000313" key="1">
    <source>
        <dbReference type="EMBL" id="VDM95094.1"/>
    </source>
</evidence>
<reference evidence="1 2" key="2">
    <citation type="submission" date="2018-11" db="EMBL/GenBank/DDBJ databases">
        <authorList>
            <consortium name="Pathogen Informatics"/>
        </authorList>
    </citation>
    <scope>NUCLEOTIDE SEQUENCE [LARGE SCALE GENOMIC DNA]</scope>
</reference>
<proteinExistence type="predicted"/>
<dbReference type="OrthoDB" id="5862951at2759"/>
<sequence length="440" mass="49836">MPRSNRKKTEVTIKGENLRLNLAELLGEMTDRVVHKVISPQLVENVRSYEQWINEEQKKGEQILKECGYEIPVKEINIEPWTTRFMDLINSVENTRNSGARSTAEVGNSTDSVARGSRRTTVFNAGSKGIETKRPTNAEMKKEAKKDRTCEKIVNKKDANKETTEISEASNSGPHKTMDAFRQSKVQLTHWNECSDYFQTDSVLCTTPSLCTESVVRLTGNKAKWLPDWREISCVSSETSKNIITQGLPSSRFSSKSFKEHDDLHKPETESAFLVFKSNKSADVNMKNKTAKGGSGKRLNTDFLDCMMQKVSDEQKDERSLTVAVEAELNKKCQFDPKEFFNSNFVQENSEFPDWVKPAALEEAMIRQELSAGNEEAIFGKFNPVNLHEMFECSCTSGSSDMCELYNRQSDDNISSSTSEHGFEVRPVPARKPVFYTVMF</sequence>
<gene>
    <name evidence="1" type="ORF">TCLT_LOCUS217</name>
</gene>
<dbReference type="Proteomes" id="UP000276776">
    <property type="component" value="Unassembled WGS sequence"/>
</dbReference>
<accession>A0A0N5CJK6</accession>
<keyword evidence="2" id="KW-1185">Reference proteome</keyword>